<dbReference type="EMBL" id="LAZR01003475">
    <property type="protein sequence ID" value="KKN17916.1"/>
    <property type="molecule type" value="Genomic_DNA"/>
</dbReference>
<reference evidence="1" key="1">
    <citation type="journal article" date="2015" name="Nature">
        <title>Complex archaea that bridge the gap between prokaryotes and eukaryotes.</title>
        <authorList>
            <person name="Spang A."/>
            <person name="Saw J.H."/>
            <person name="Jorgensen S.L."/>
            <person name="Zaremba-Niedzwiedzka K."/>
            <person name="Martijn J."/>
            <person name="Lind A.E."/>
            <person name="van Eijk R."/>
            <person name="Schleper C."/>
            <person name="Guy L."/>
            <person name="Ettema T.J."/>
        </authorList>
    </citation>
    <scope>NUCLEOTIDE SEQUENCE</scope>
</reference>
<evidence type="ECO:0000313" key="1">
    <source>
        <dbReference type="EMBL" id="KKN17916.1"/>
    </source>
</evidence>
<organism evidence="1">
    <name type="scientific">marine sediment metagenome</name>
    <dbReference type="NCBI Taxonomy" id="412755"/>
    <lineage>
        <taxon>unclassified sequences</taxon>
        <taxon>metagenomes</taxon>
        <taxon>ecological metagenomes</taxon>
    </lineage>
</organism>
<gene>
    <name evidence="1" type="ORF">LCGC14_0960950</name>
</gene>
<protein>
    <submittedName>
        <fullName evidence="1">Uncharacterized protein</fullName>
    </submittedName>
</protein>
<proteinExistence type="predicted"/>
<comment type="caution">
    <text evidence="1">The sequence shown here is derived from an EMBL/GenBank/DDBJ whole genome shotgun (WGS) entry which is preliminary data.</text>
</comment>
<accession>A0A0F9QXN9</accession>
<sequence length="160" mass="16785">MAGITQTAWVATTINGHLVLKCNLTQVSTALYDNFTLKTPKELDPTKSWLLFVNTTAVATGDGAGLPVDLWAGYDDNFALTGAASDVSVTSGYEVAGSIMDDVHSEKLASRIDPNYNGAVIQAATDTAGMINVGTAPYYAINMDDAGELGAVTTYIVITQ</sequence>
<name>A0A0F9QXN9_9ZZZZ</name>
<dbReference type="AlphaFoldDB" id="A0A0F9QXN9"/>